<keyword evidence="2" id="KW-0479">Metal-binding</keyword>
<dbReference type="Pfam" id="PF04828">
    <property type="entry name" value="GFA"/>
    <property type="match status" value="1"/>
</dbReference>
<organism evidence="5 6">
    <name type="scientific">Sistotremastrum suecicum HHB10207 ss-3</name>
    <dbReference type="NCBI Taxonomy" id="1314776"/>
    <lineage>
        <taxon>Eukaryota</taxon>
        <taxon>Fungi</taxon>
        <taxon>Dikarya</taxon>
        <taxon>Basidiomycota</taxon>
        <taxon>Agaricomycotina</taxon>
        <taxon>Agaricomycetes</taxon>
        <taxon>Sistotremastrales</taxon>
        <taxon>Sistotremastraceae</taxon>
        <taxon>Sistotremastrum</taxon>
    </lineage>
</organism>
<name>A0A165YLC3_9AGAM</name>
<dbReference type="InterPro" id="IPR011057">
    <property type="entry name" value="Mss4-like_sf"/>
</dbReference>
<dbReference type="InterPro" id="IPR052355">
    <property type="entry name" value="CENP-V-like"/>
</dbReference>
<dbReference type="SUPFAM" id="SSF51316">
    <property type="entry name" value="Mss4-like"/>
    <property type="match status" value="1"/>
</dbReference>
<dbReference type="Proteomes" id="UP000076798">
    <property type="component" value="Unassembled WGS sequence"/>
</dbReference>
<comment type="similarity">
    <text evidence="1">Belongs to the Gfa family.</text>
</comment>
<proteinExistence type="inferred from homology"/>
<evidence type="ECO:0000313" key="5">
    <source>
        <dbReference type="EMBL" id="KZT33366.1"/>
    </source>
</evidence>
<evidence type="ECO:0000313" key="6">
    <source>
        <dbReference type="Proteomes" id="UP000076798"/>
    </source>
</evidence>
<dbReference type="AlphaFoldDB" id="A0A165YLC3"/>
<dbReference type="STRING" id="1314776.A0A165YLC3"/>
<dbReference type="OrthoDB" id="3264588at2759"/>
<keyword evidence="6" id="KW-1185">Reference proteome</keyword>
<protein>
    <recommendedName>
        <fullName evidence="4">CENP-V/GFA domain-containing protein</fullName>
    </recommendedName>
</protein>
<gene>
    <name evidence="5" type="ORF">SISSUDRAFT_1054308</name>
</gene>
<feature type="domain" description="CENP-V/GFA" evidence="4">
    <location>
        <begin position="11"/>
        <end position="128"/>
    </location>
</feature>
<keyword evidence="3" id="KW-0862">Zinc</keyword>
<sequence length="132" mass="14690">MASDSSAIKTYKGSCHCGKFAYEFKHTSLEAHEFRATICNCSICSKKGNVYSVLMDPSEITWKSGDLASLTEYTFNSKTCHHYFCPVDGCAIGVLMDENNPFVKNKITLNLNCVEGVDTEKLNKKIFDGKSH</sequence>
<dbReference type="PANTHER" id="PTHR28620:SF1">
    <property type="entry name" value="CENP-V_GFA DOMAIN-CONTAINING PROTEIN"/>
    <property type="match status" value="1"/>
</dbReference>
<dbReference type="GO" id="GO:0046872">
    <property type="term" value="F:metal ion binding"/>
    <property type="evidence" value="ECO:0007669"/>
    <property type="project" value="UniProtKB-KW"/>
</dbReference>
<dbReference type="PANTHER" id="PTHR28620">
    <property type="entry name" value="CENTROMERE PROTEIN V"/>
    <property type="match status" value="1"/>
</dbReference>
<dbReference type="PROSITE" id="PS51891">
    <property type="entry name" value="CENP_V_GFA"/>
    <property type="match status" value="1"/>
</dbReference>
<dbReference type="Gene3D" id="2.170.150.70">
    <property type="match status" value="1"/>
</dbReference>
<dbReference type="InterPro" id="IPR006913">
    <property type="entry name" value="CENP-V/GFA"/>
</dbReference>
<dbReference type="GO" id="GO:0016846">
    <property type="term" value="F:carbon-sulfur lyase activity"/>
    <property type="evidence" value="ECO:0007669"/>
    <property type="project" value="InterPro"/>
</dbReference>
<evidence type="ECO:0000256" key="1">
    <source>
        <dbReference type="ARBA" id="ARBA00005495"/>
    </source>
</evidence>
<accession>A0A165YLC3</accession>
<reference evidence="5 6" key="1">
    <citation type="journal article" date="2016" name="Mol. Biol. Evol.">
        <title>Comparative Genomics of Early-Diverging Mushroom-Forming Fungi Provides Insights into the Origins of Lignocellulose Decay Capabilities.</title>
        <authorList>
            <person name="Nagy L.G."/>
            <person name="Riley R."/>
            <person name="Tritt A."/>
            <person name="Adam C."/>
            <person name="Daum C."/>
            <person name="Floudas D."/>
            <person name="Sun H."/>
            <person name="Yadav J.S."/>
            <person name="Pangilinan J."/>
            <person name="Larsson K.H."/>
            <person name="Matsuura K."/>
            <person name="Barry K."/>
            <person name="Labutti K."/>
            <person name="Kuo R."/>
            <person name="Ohm R.A."/>
            <person name="Bhattacharya S.S."/>
            <person name="Shirouzu T."/>
            <person name="Yoshinaga Y."/>
            <person name="Martin F.M."/>
            <person name="Grigoriev I.V."/>
            <person name="Hibbett D.S."/>
        </authorList>
    </citation>
    <scope>NUCLEOTIDE SEQUENCE [LARGE SCALE GENOMIC DNA]</scope>
    <source>
        <strain evidence="5 6">HHB10207 ss-3</strain>
    </source>
</reference>
<evidence type="ECO:0000259" key="4">
    <source>
        <dbReference type="PROSITE" id="PS51891"/>
    </source>
</evidence>
<evidence type="ECO:0000256" key="2">
    <source>
        <dbReference type="ARBA" id="ARBA00022723"/>
    </source>
</evidence>
<dbReference type="EMBL" id="KV428246">
    <property type="protein sequence ID" value="KZT33366.1"/>
    <property type="molecule type" value="Genomic_DNA"/>
</dbReference>
<evidence type="ECO:0000256" key="3">
    <source>
        <dbReference type="ARBA" id="ARBA00022833"/>
    </source>
</evidence>